<gene>
    <name evidence="3" type="ORF">IWQ60_006394</name>
</gene>
<feature type="signal peptide" evidence="2">
    <location>
        <begin position="1"/>
        <end position="18"/>
    </location>
</feature>
<evidence type="ECO:0000313" key="4">
    <source>
        <dbReference type="Proteomes" id="UP001150569"/>
    </source>
</evidence>
<feature type="region of interest" description="Disordered" evidence="1">
    <location>
        <begin position="21"/>
        <end position="48"/>
    </location>
</feature>
<evidence type="ECO:0000256" key="2">
    <source>
        <dbReference type="SAM" id="SignalP"/>
    </source>
</evidence>
<dbReference type="EMBL" id="JANBPT010000383">
    <property type="protein sequence ID" value="KAJ1922627.1"/>
    <property type="molecule type" value="Genomic_DNA"/>
</dbReference>
<name>A0A9W8A9Z4_9FUNG</name>
<feature type="chain" id="PRO_5040753320" evidence="2">
    <location>
        <begin position="19"/>
        <end position="392"/>
    </location>
</feature>
<evidence type="ECO:0000256" key="1">
    <source>
        <dbReference type="SAM" id="MobiDB-lite"/>
    </source>
</evidence>
<accession>A0A9W8A9Z4</accession>
<dbReference type="AlphaFoldDB" id="A0A9W8A9Z4"/>
<protein>
    <submittedName>
        <fullName evidence="3">Uncharacterized protein</fullName>
    </submittedName>
</protein>
<reference evidence="3" key="1">
    <citation type="submission" date="2022-07" db="EMBL/GenBank/DDBJ databases">
        <title>Phylogenomic reconstructions and comparative analyses of Kickxellomycotina fungi.</title>
        <authorList>
            <person name="Reynolds N.K."/>
            <person name="Stajich J.E."/>
            <person name="Barry K."/>
            <person name="Grigoriev I.V."/>
            <person name="Crous P."/>
            <person name="Smith M.E."/>
        </authorList>
    </citation>
    <scope>NUCLEOTIDE SEQUENCE</scope>
    <source>
        <strain evidence="3">RSA 861</strain>
    </source>
</reference>
<comment type="caution">
    <text evidence="3">The sequence shown here is derived from an EMBL/GenBank/DDBJ whole genome shotgun (WGS) entry which is preliminary data.</text>
</comment>
<organism evidence="3 4">
    <name type="scientific">Tieghemiomyces parasiticus</name>
    <dbReference type="NCBI Taxonomy" id="78921"/>
    <lineage>
        <taxon>Eukaryota</taxon>
        <taxon>Fungi</taxon>
        <taxon>Fungi incertae sedis</taxon>
        <taxon>Zoopagomycota</taxon>
        <taxon>Kickxellomycotina</taxon>
        <taxon>Dimargaritomycetes</taxon>
        <taxon>Dimargaritales</taxon>
        <taxon>Dimargaritaceae</taxon>
        <taxon>Tieghemiomyces</taxon>
    </lineage>
</organism>
<evidence type="ECO:0000313" key="3">
    <source>
        <dbReference type="EMBL" id="KAJ1922627.1"/>
    </source>
</evidence>
<sequence>MLIHFSLVLLVTVPALRATGSTEGTHVNSSPILDPQSGTLPNSHELSGNRFNAKRTFSDAGLNDALEDPAAQIERSPKKTSIATNHLQDCSLLKLPVEMRRERYYNAATDLRQILRITDDPTYDAQDVDFKAVYDTLQHGIRAVLGPRFLHALDIRQDPLSQPENHPRGAEFLREQYTACEQLVNNMPWMNVAELAAVDQFELFPYYALIHGSDYALLLKAYERLRVLAGDMRLTDQAREDPLWSSDMRAAAGSMGLNRPEMVPFFMNYWFPTWLWLSLVMKDPQVALDPIVTFTRTTDLSFESISFLAYLLLIERGIPLADAQRMALPIWFDPTQQVVCAHYYGFSRAEAILWTVLDQNNLIIEEHQCKVTVMLESFQYTPEGHLLIRFMK</sequence>
<keyword evidence="4" id="KW-1185">Reference proteome</keyword>
<dbReference type="Proteomes" id="UP001150569">
    <property type="component" value="Unassembled WGS sequence"/>
</dbReference>
<keyword evidence="2" id="KW-0732">Signal</keyword>
<proteinExistence type="predicted"/>